<organism evidence="1 2">
    <name type="scientific">Bacillus phage Ray17</name>
    <dbReference type="NCBI Taxonomy" id="2315627"/>
    <lineage>
        <taxon>Viruses</taxon>
        <taxon>Duplodnaviria</taxon>
        <taxon>Heunggongvirae</taxon>
        <taxon>Uroviricota</taxon>
        <taxon>Caudoviricetes</taxon>
        <taxon>Trautnerviridae</taxon>
        <taxon>Polsinellivirinae</taxon>
        <taxon>Splendidredvirus</taxon>
        <taxon>Splendidredvirus ray17</taxon>
    </lineage>
</organism>
<protein>
    <submittedName>
        <fullName evidence="1">Uncharacterized protein</fullName>
    </submittedName>
</protein>
<keyword evidence="2" id="KW-1185">Reference proteome</keyword>
<reference evidence="2" key="1">
    <citation type="submission" date="2018-08" db="EMBL/GenBank/DDBJ databases">
        <authorList>
            <person name="Showalter R."/>
            <person name="Adat I."/>
            <person name="Raab R."/>
            <person name="Temple L."/>
        </authorList>
    </citation>
    <scope>NUCLEOTIDE SEQUENCE [LARGE SCALE GENOMIC DNA]</scope>
</reference>
<name>A0A386K9N8_9CAUD</name>
<evidence type="ECO:0000313" key="2">
    <source>
        <dbReference type="Proteomes" id="UP000281415"/>
    </source>
</evidence>
<gene>
    <name evidence="1" type="ORF">Ray17_69</name>
</gene>
<accession>A0A386K9N8</accession>
<dbReference type="EMBL" id="MH752385">
    <property type="protein sequence ID" value="AYD80970.1"/>
    <property type="molecule type" value="Genomic_DNA"/>
</dbReference>
<evidence type="ECO:0000313" key="1">
    <source>
        <dbReference type="EMBL" id="AYD80970.1"/>
    </source>
</evidence>
<dbReference type="Proteomes" id="UP000281415">
    <property type="component" value="Segment"/>
</dbReference>
<proteinExistence type="predicted"/>
<sequence length="77" mass="8424">MPRIPRFLRNLNLTSLIGKGEITNEMLGDSSVRSNNIGTGSVKLSALNSEVKTKLDKTDQIDDILSRLKALEEAPKA</sequence>